<comment type="similarity">
    <text evidence="1">Belongs to the aldehyde dehydrogenase family.</text>
</comment>
<dbReference type="InterPro" id="IPR015590">
    <property type="entry name" value="Aldehyde_DH_dom"/>
</dbReference>
<feature type="domain" description="Aldehyde dehydrogenase" evidence="9">
    <location>
        <begin position="63"/>
        <end position="481"/>
    </location>
</feature>
<dbReference type="AlphaFoldDB" id="A0AAJ0GDW0"/>
<dbReference type="InterPro" id="IPR016162">
    <property type="entry name" value="Ald_DH_N"/>
</dbReference>
<organism evidence="10 11">
    <name type="scientific">Extremus antarcticus</name>
    <dbReference type="NCBI Taxonomy" id="702011"/>
    <lineage>
        <taxon>Eukaryota</taxon>
        <taxon>Fungi</taxon>
        <taxon>Dikarya</taxon>
        <taxon>Ascomycota</taxon>
        <taxon>Pezizomycotina</taxon>
        <taxon>Dothideomycetes</taxon>
        <taxon>Dothideomycetidae</taxon>
        <taxon>Mycosphaerellales</taxon>
        <taxon>Extremaceae</taxon>
        <taxon>Extremus</taxon>
    </lineage>
</organism>
<dbReference type="GO" id="GO:0005737">
    <property type="term" value="C:cytoplasm"/>
    <property type="evidence" value="ECO:0007669"/>
    <property type="project" value="TreeGrafter"/>
</dbReference>
<accession>A0AAJ0GDW0</accession>
<dbReference type="InterPro" id="IPR012394">
    <property type="entry name" value="Aldehyde_DH_NAD(P)"/>
</dbReference>
<dbReference type="EMBL" id="JAWDJX010000011">
    <property type="protein sequence ID" value="KAK3054543.1"/>
    <property type="molecule type" value="Genomic_DNA"/>
</dbReference>
<keyword evidence="4" id="KW-0520">NAD</keyword>
<protein>
    <recommendedName>
        <fullName evidence="6">Beta-apo-4'-carotenal oxygenase</fullName>
        <ecNumber evidence="5">1.2.1.82</ecNumber>
    </recommendedName>
    <alternativeName>
        <fullName evidence="7">Beta-apo-4'-carotenal dehydrogenase</fullName>
    </alternativeName>
</protein>
<evidence type="ECO:0000259" key="9">
    <source>
        <dbReference type="Pfam" id="PF00171"/>
    </source>
</evidence>
<dbReference type="EC" id="1.2.1.82" evidence="5"/>
<dbReference type="SUPFAM" id="SSF53720">
    <property type="entry name" value="ALDH-like"/>
    <property type="match status" value="1"/>
</dbReference>
<dbReference type="PANTHER" id="PTHR43570:SF11">
    <property type="entry name" value="ALDEHYDE DEHYDROGENASE"/>
    <property type="match status" value="1"/>
</dbReference>
<evidence type="ECO:0000256" key="6">
    <source>
        <dbReference type="ARBA" id="ARBA00071369"/>
    </source>
</evidence>
<dbReference type="Gene3D" id="3.40.605.10">
    <property type="entry name" value="Aldehyde Dehydrogenase, Chain A, domain 1"/>
    <property type="match status" value="1"/>
</dbReference>
<dbReference type="FunFam" id="3.40.605.10:FF:000004">
    <property type="entry name" value="Aldehyde dehydrogenase"/>
    <property type="match status" value="1"/>
</dbReference>
<dbReference type="PANTHER" id="PTHR43570">
    <property type="entry name" value="ALDEHYDE DEHYDROGENASE"/>
    <property type="match status" value="1"/>
</dbReference>
<evidence type="ECO:0000256" key="8">
    <source>
        <dbReference type="SAM" id="Phobius"/>
    </source>
</evidence>
<dbReference type="InterPro" id="IPR016161">
    <property type="entry name" value="Ald_DH/histidinol_DH"/>
</dbReference>
<comment type="caution">
    <text evidence="10">The sequence shown here is derived from an EMBL/GenBank/DDBJ whole genome shotgun (WGS) entry which is preliminary data.</text>
</comment>
<dbReference type="Proteomes" id="UP001271007">
    <property type="component" value="Unassembled WGS sequence"/>
</dbReference>
<gene>
    <name evidence="10" type="primary">HFD1</name>
    <name evidence="10" type="ORF">LTR09_004272</name>
</gene>
<evidence type="ECO:0000256" key="7">
    <source>
        <dbReference type="ARBA" id="ARBA00082640"/>
    </source>
</evidence>
<keyword evidence="8" id="KW-1133">Transmembrane helix</keyword>
<evidence type="ECO:0000313" key="11">
    <source>
        <dbReference type="Proteomes" id="UP001271007"/>
    </source>
</evidence>
<evidence type="ECO:0000256" key="3">
    <source>
        <dbReference type="ARBA" id="ARBA00023002"/>
    </source>
</evidence>
<evidence type="ECO:0000256" key="5">
    <source>
        <dbReference type="ARBA" id="ARBA00066967"/>
    </source>
</evidence>
<feature type="transmembrane region" description="Helical" evidence="8">
    <location>
        <begin position="543"/>
        <end position="561"/>
    </location>
</feature>
<keyword evidence="8" id="KW-0472">Membrane</keyword>
<keyword evidence="8" id="KW-0812">Transmembrane</keyword>
<name>A0AAJ0GDW0_9PEZI</name>
<evidence type="ECO:0000256" key="4">
    <source>
        <dbReference type="ARBA" id="ARBA00023027"/>
    </source>
</evidence>
<evidence type="ECO:0000313" key="10">
    <source>
        <dbReference type="EMBL" id="KAK3054543.1"/>
    </source>
</evidence>
<keyword evidence="11" id="KW-1185">Reference proteome</keyword>
<dbReference type="InterPro" id="IPR016163">
    <property type="entry name" value="Ald_DH_C"/>
</dbReference>
<dbReference type="CDD" id="cd07135">
    <property type="entry name" value="ALDH_F14-YMR110C"/>
    <property type="match status" value="1"/>
</dbReference>
<dbReference type="FunFam" id="3.40.309.10:FF:000025">
    <property type="entry name" value="Aldehyde dehydrogenase"/>
    <property type="match status" value="1"/>
</dbReference>
<dbReference type="GO" id="GO:0006081">
    <property type="term" value="P:aldehyde metabolic process"/>
    <property type="evidence" value="ECO:0007669"/>
    <property type="project" value="InterPro"/>
</dbReference>
<dbReference type="GO" id="GO:0016117">
    <property type="term" value="P:carotenoid biosynthetic process"/>
    <property type="evidence" value="ECO:0007669"/>
    <property type="project" value="UniProtKB-KW"/>
</dbReference>
<proteinExistence type="inferred from homology"/>
<keyword evidence="3" id="KW-0560">Oxidoreductase</keyword>
<keyword evidence="2" id="KW-0125">Carotenoid biosynthesis</keyword>
<reference evidence="10" key="1">
    <citation type="submission" date="2023-04" db="EMBL/GenBank/DDBJ databases">
        <title>Black Yeasts Isolated from many extreme environments.</title>
        <authorList>
            <person name="Coleine C."/>
            <person name="Stajich J.E."/>
            <person name="Selbmann L."/>
        </authorList>
    </citation>
    <scope>NUCLEOTIDE SEQUENCE</scope>
    <source>
        <strain evidence="10">CCFEE 5312</strain>
    </source>
</reference>
<sequence>MSSTCLGPSRVSRSRCTREKLSSDLCLLHKRFSTNFKLKMENVLPFEAVSIDLIPSVHQRVVDKFHTHTTRPVEYRLKQLRSLYWGLKDAEPALLEACKLDLGKSAYEAYLTEVGWVLNDIIFMSKNLARFAKDESAPDIDLTNKFMRPKIRKDPLGAVLIIGAYNFPLQLSLGPLVGAIAAGCTAVLKPSESAPNAARIMQHVVAKSLDPEAYQVLQGAVPETTALLDCKWDKIFYTGGLTVGRIIAKKAAETLTPVALELGGRNPAIITKNADPRLAARRLLWAKLLNVGQVCVSQNYILIDKDILPEFIRQLELALIEFQPKGAEGNSDYGKIINERQWKRLKDMLDSTNGKILLGGKKDQSALFFEPTVVQVSSPDDSLLKDESFGPLMPILPVDDLDEAIRISNKVHPTPLGIYPFGSTAETNQILSQTRSGGASVNDAFFHASIPTLAFGGVGDSGQGSYRGRASFECFTHHRSVTTTPSWIEGMLDVRYPPFTDAKFKKLKSMTEQKPNFNRQGRETGGWVWWTLGLGSKGLTGGVTRWAIVAAVAVVVSVLRARV</sequence>
<dbReference type="GO" id="GO:0004029">
    <property type="term" value="F:aldehyde dehydrogenase (NAD+) activity"/>
    <property type="evidence" value="ECO:0007669"/>
    <property type="project" value="TreeGrafter"/>
</dbReference>
<dbReference type="Pfam" id="PF00171">
    <property type="entry name" value="Aldedh"/>
    <property type="match status" value="1"/>
</dbReference>
<evidence type="ECO:0000256" key="1">
    <source>
        <dbReference type="ARBA" id="ARBA00009986"/>
    </source>
</evidence>
<evidence type="ECO:0000256" key="2">
    <source>
        <dbReference type="ARBA" id="ARBA00022746"/>
    </source>
</evidence>
<dbReference type="Gene3D" id="3.40.309.10">
    <property type="entry name" value="Aldehyde Dehydrogenase, Chain A, domain 2"/>
    <property type="match status" value="1"/>
</dbReference>